<dbReference type="InterPro" id="IPR017517">
    <property type="entry name" value="Maleyloyr_isom"/>
</dbReference>
<sequence length="214" mass="23202">MSARELLSTNDLRFLDVARSLPDAAWAQPSLCTEWSNQEVLAHLVLGYRISLRELTVGIISHRCSFDRANTAAAVDLARRHSPTELVDQYATLIHRPRGVGRVFPRPLLLGDHVIHELDIILALGRRPGIGLTTLAAVLNTQVRVPNPFVPAAARARGLKLQASDTDWTYGEGAPTVSGTAAHLASVLAGRPWALDKLSGDGVDELRERVSAAQ</sequence>
<gene>
    <name evidence="2" type="ORF">AO501_00385</name>
</gene>
<dbReference type="SUPFAM" id="SSF109854">
    <property type="entry name" value="DinB/YfiT-like putative metalloenzymes"/>
    <property type="match status" value="1"/>
</dbReference>
<dbReference type="GO" id="GO:0046872">
    <property type="term" value="F:metal ion binding"/>
    <property type="evidence" value="ECO:0007669"/>
    <property type="project" value="InterPro"/>
</dbReference>
<dbReference type="AlphaFoldDB" id="A0A0Q2LHN0"/>
<comment type="caution">
    <text evidence="2">The sequence shown here is derived from an EMBL/GenBank/DDBJ whole genome shotgun (WGS) entry which is preliminary data.</text>
</comment>
<proteinExistence type="predicted"/>
<feature type="domain" description="Mycothiol-dependent maleylpyruvate isomerase metal-binding" evidence="1">
    <location>
        <begin position="13"/>
        <end position="93"/>
    </location>
</feature>
<dbReference type="OrthoDB" id="5178565at2"/>
<dbReference type="Gene3D" id="1.20.120.450">
    <property type="entry name" value="dinb family like domain"/>
    <property type="match status" value="1"/>
</dbReference>
<dbReference type="NCBIfam" id="TIGR03083">
    <property type="entry name" value="maleylpyruvate isomerase family mycothiol-dependent enzyme"/>
    <property type="match status" value="1"/>
</dbReference>
<dbReference type="EMBL" id="LKTM01000383">
    <property type="protein sequence ID" value="KQH75282.1"/>
    <property type="molecule type" value="Genomic_DNA"/>
</dbReference>
<dbReference type="InterPro" id="IPR024344">
    <property type="entry name" value="MDMPI_metal-binding"/>
</dbReference>
<accession>A0A0Q2LHN0</accession>
<dbReference type="Proteomes" id="UP000051677">
    <property type="component" value="Unassembled WGS sequence"/>
</dbReference>
<evidence type="ECO:0000313" key="3">
    <source>
        <dbReference type="Proteomes" id="UP000051677"/>
    </source>
</evidence>
<dbReference type="InterPro" id="IPR034660">
    <property type="entry name" value="DinB/YfiT-like"/>
</dbReference>
<organism evidence="2 3">
    <name type="scientific">Mycobacterium gordonae</name>
    <dbReference type="NCBI Taxonomy" id="1778"/>
    <lineage>
        <taxon>Bacteria</taxon>
        <taxon>Bacillati</taxon>
        <taxon>Actinomycetota</taxon>
        <taxon>Actinomycetes</taxon>
        <taxon>Mycobacteriales</taxon>
        <taxon>Mycobacteriaceae</taxon>
        <taxon>Mycobacterium</taxon>
    </lineage>
</organism>
<evidence type="ECO:0000259" key="1">
    <source>
        <dbReference type="Pfam" id="PF11716"/>
    </source>
</evidence>
<reference evidence="2 3" key="1">
    <citation type="submission" date="2015-10" db="EMBL/GenBank/DDBJ databases">
        <title>Mycobacterium gordonae draft genome assembly.</title>
        <authorList>
            <person name="Ustinova V."/>
            <person name="Smirnova T."/>
            <person name="Blagodatskikh K."/>
            <person name="Varlamov D."/>
            <person name="Larionova E."/>
            <person name="Chernousova L."/>
        </authorList>
    </citation>
    <scope>NUCLEOTIDE SEQUENCE [LARGE SCALE GENOMIC DNA]</scope>
    <source>
        <strain evidence="2 3">CTRI 14-8773</strain>
    </source>
</reference>
<name>A0A0Q2LHN0_MYCGO</name>
<protein>
    <recommendedName>
        <fullName evidence="1">Mycothiol-dependent maleylpyruvate isomerase metal-binding domain-containing protein</fullName>
    </recommendedName>
</protein>
<evidence type="ECO:0000313" key="2">
    <source>
        <dbReference type="EMBL" id="KQH75282.1"/>
    </source>
</evidence>
<dbReference type="Pfam" id="PF11716">
    <property type="entry name" value="MDMPI_N"/>
    <property type="match status" value="1"/>
</dbReference>